<keyword evidence="3" id="KW-0805">Transcription regulation</keyword>
<feature type="coiled-coil region" evidence="7">
    <location>
        <begin position="245"/>
        <end position="272"/>
    </location>
</feature>
<dbReference type="GO" id="GO:0003700">
    <property type="term" value="F:DNA-binding transcription factor activity"/>
    <property type="evidence" value="ECO:0007669"/>
    <property type="project" value="InterPro"/>
</dbReference>
<feature type="region of interest" description="Disordered" evidence="8">
    <location>
        <begin position="278"/>
        <end position="301"/>
    </location>
</feature>
<feature type="region of interest" description="Disordered" evidence="8">
    <location>
        <begin position="132"/>
        <end position="176"/>
    </location>
</feature>
<dbReference type="SUPFAM" id="SSF57959">
    <property type="entry name" value="Leucine zipper domain"/>
    <property type="match status" value="1"/>
</dbReference>
<proteinExistence type="inferred from homology"/>
<dbReference type="GO" id="GO:0005634">
    <property type="term" value="C:nucleus"/>
    <property type="evidence" value="ECO:0007669"/>
    <property type="project" value="UniProtKB-SubCell"/>
</dbReference>
<keyword evidence="5" id="KW-0804">Transcription</keyword>
<comment type="subcellular location">
    <subcellularLocation>
        <location evidence="1">Nucleus</location>
    </subcellularLocation>
</comment>
<evidence type="ECO:0000313" key="10">
    <source>
        <dbReference type="EMBL" id="TFY81298.1"/>
    </source>
</evidence>
<name>A0A4Z0A6L1_9AGAM</name>
<feature type="compositionally biased region" description="Low complexity" evidence="8">
    <location>
        <begin position="39"/>
        <end position="56"/>
    </location>
</feature>
<keyword evidence="4" id="KW-0238">DNA-binding</keyword>
<dbReference type="EMBL" id="SFCI01000228">
    <property type="protein sequence ID" value="TFY81298.1"/>
    <property type="molecule type" value="Genomic_DNA"/>
</dbReference>
<feature type="compositionally biased region" description="Acidic residues" evidence="8">
    <location>
        <begin position="132"/>
        <end position="144"/>
    </location>
</feature>
<keyword evidence="7" id="KW-0175">Coiled coil</keyword>
<dbReference type="InterPro" id="IPR004827">
    <property type="entry name" value="bZIP"/>
</dbReference>
<keyword evidence="6" id="KW-0539">Nucleus</keyword>
<dbReference type="Proteomes" id="UP000298061">
    <property type="component" value="Unassembled WGS sequence"/>
</dbReference>
<reference evidence="10 11" key="1">
    <citation type="submission" date="2019-02" db="EMBL/GenBank/DDBJ databases">
        <title>Genome sequencing of the rare red list fungi Hericium alpestre (H. flagellum).</title>
        <authorList>
            <person name="Buettner E."/>
            <person name="Kellner H."/>
        </authorList>
    </citation>
    <scope>NUCLEOTIDE SEQUENCE [LARGE SCALE GENOMIC DNA]</scope>
    <source>
        <strain evidence="10 11">DSM 108284</strain>
    </source>
</reference>
<evidence type="ECO:0000313" key="11">
    <source>
        <dbReference type="Proteomes" id="UP000298061"/>
    </source>
</evidence>
<dbReference type="GO" id="GO:0003677">
    <property type="term" value="F:DNA binding"/>
    <property type="evidence" value="ECO:0007669"/>
    <property type="project" value="UniProtKB-KW"/>
</dbReference>
<sequence>MLVDNPLQQSPFTMNNPDISEFFNLELMLGGNNVQQQASSSRSSSHSPLSTFSTLPSPHAPFSPNIAVPDSQAHDFFNFYLEDDYTKVDPLAPPPMPISAAPFDFLVATLLHRSTTYEHAFAFEALSDIDEHEEDEAGHEDDDESSRVSIPPVKVGGKGKGRRGTVQSGGVQKKTASVVSAVVRNRDFDDDKEDDWRPSPEEYKKMSSKEKRQLRNKISARNFRVRRKEYITTLEGDIAERDRLIDAIRNELGSTKNENAALRNEISTLKKALLAGAGRSESPMLPPPGPIPAPARPASTTPALVTPNTHKDLPMSPRIGSGKGFWGGSAPFGGITPVHTTLIPESFAQPLVGVKPSPSKSPALQENINPSLNGGNFTTPAAFGEPVHDEDARRLPHAALDTHGSPATTAQLLPIGQGATAPITGLASNLRPSYFTSPSTSKTTPPSTSSLSSLLAGKHYPTPPASPSAAAKRDAETAMIAAMASQTLIGRLGSAFWDAFSGSSSANKDAGAFGRAGVHWDADKVRRVLEGKAVVQVVDIDEKASAPAPRSAVRKVQSVPQMQDGVKKEGPCDCLQKTLEESMRALSIGKKN</sequence>
<dbReference type="AlphaFoldDB" id="A0A4Z0A6L1"/>
<accession>A0A4Z0A6L1</accession>
<feature type="compositionally biased region" description="Pro residues" evidence="8">
    <location>
        <begin position="284"/>
        <end position="295"/>
    </location>
</feature>
<dbReference type="PROSITE" id="PS00036">
    <property type="entry name" value="BZIP_BASIC"/>
    <property type="match status" value="1"/>
</dbReference>
<organism evidence="10 11">
    <name type="scientific">Hericium alpestre</name>
    <dbReference type="NCBI Taxonomy" id="135208"/>
    <lineage>
        <taxon>Eukaryota</taxon>
        <taxon>Fungi</taxon>
        <taxon>Dikarya</taxon>
        <taxon>Basidiomycota</taxon>
        <taxon>Agaricomycotina</taxon>
        <taxon>Agaricomycetes</taxon>
        <taxon>Russulales</taxon>
        <taxon>Hericiaceae</taxon>
        <taxon>Hericium</taxon>
    </lineage>
</organism>
<evidence type="ECO:0000259" key="9">
    <source>
        <dbReference type="PROSITE" id="PS50217"/>
    </source>
</evidence>
<evidence type="ECO:0000256" key="2">
    <source>
        <dbReference type="ARBA" id="ARBA00007163"/>
    </source>
</evidence>
<dbReference type="Gene3D" id="1.20.5.170">
    <property type="match status" value="1"/>
</dbReference>
<feature type="region of interest" description="Disordered" evidence="8">
    <location>
        <begin position="189"/>
        <end position="211"/>
    </location>
</feature>
<gene>
    <name evidence="10" type="ORF">EWM64_g2716</name>
</gene>
<dbReference type="STRING" id="135208.A0A4Z0A6L1"/>
<evidence type="ECO:0000256" key="5">
    <source>
        <dbReference type="ARBA" id="ARBA00023163"/>
    </source>
</evidence>
<dbReference type="CDD" id="cd14810">
    <property type="entry name" value="bZIP_u1"/>
    <property type="match status" value="1"/>
</dbReference>
<feature type="region of interest" description="Disordered" evidence="8">
    <location>
        <begin position="549"/>
        <end position="569"/>
    </location>
</feature>
<dbReference type="InterPro" id="IPR046347">
    <property type="entry name" value="bZIP_sf"/>
</dbReference>
<dbReference type="OrthoDB" id="5571888at2759"/>
<comment type="similarity">
    <text evidence="2">Belongs to the bZIP family.</text>
</comment>
<evidence type="ECO:0000256" key="3">
    <source>
        <dbReference type="ARBA" id="ARBA00023015"/>
    </source>
</evidence>
<dbReference type="PROSITE" id="PS50217">
    <property type="entry name" value="BZIP"/>
    <property type="match status" value="1"/>
</dbReference>
<evidence type="ECO:0000256" key="4">
    <source>
        <dbReference type="ARBA" id="ARBA00023125"/>
    </source>
</evidence>
<dbReference type="PANTHER" id="PTHR47416:SF8">
    <property type="entry name" value="BASIC-LEUCINE ZIPPER TRANSCRIPTION FACTOR E-RELATED"/>
    <property type="match status" value="1"/>
</dbReference>
<evidence type="ECO:0000256" key="6">
    <source>
        <dbReference type="ARBA" id="ARBA00023242"/>
    </source>
</evidence>
<comment type="caution">
    <text evidence="10">The sequence shown here is derived from an EMBL/GenBank/DDBJ whole genome shotgun (WGS) entry which is preliminary data.</text>
</comment>
<dbReference type="PANTHER" id="PTHR47416">
    <property type="entry name" value="BASIC-LEUCINE ZIPPER TRANSCRIPTION FACTOR F-RELATED"/>
    <property type="match status" value="1"/>
</dbReference>
<protein>
    <recommendedName>
        <fullName evidence="9">BZIP domain-containing protein</fullName>
    </recommendedName>
</protein>
<keyword evidence="11" id="KW-1185">Reference proteome</keyword>
<dbReference type="SMART" id="SM00338">
    <property type="entry name" value="BRLZ"/>
    <property type="match status" value="1"/>
</dbReference>
<feature type="region of interest" description="Disordered" evidence="8">
    <location>
        <begin position="434"/>
        <end position="471"/>
    </location>
</feature>
<evidence type="ECO:0000256" key="7">
    <source>
        <dbReference type="SAM" id="Coils"/>
    </source>
</evidence>
<feature type="compositionally biased region" description="Polar residues" evidence="8">
    <location>
        <begin position="165"/>
        <end position="176"/>
    </location>
</feature>
<feature type="region of interest" description="Disordered" evidence="8">
    <location>
        <begin position="34"/>
        <end position="56"/>
    </location>
</feature>
<feature type="compositionally biased region" description="Low complexity" evidence="8">
    <location>
        <begin position="436"/>
        <end position="455"/>
    </location>
</feature>
<evidence type="ECO:0000256" key="1">
    <source>
        <dbReference type="ARBA" id="ARBA00004123"/>
    </source>
</evidence>
<dbReference type="Pfam" id="PF00170">
    <property type="entry name" value="bZIP_1"/>
    <property type="match status" value="1"/>
</dbReference>
<feature type="domain" description="BZIP" evidence="9">
    <location>
        <begin position="206"/>
        <end position="269"/>
    </location>
</feature>
<evidence type="ECO:0000256" key="8">
    <source>
        <dbReference type="SAM" id="MobiDB-lite"/>
    </source>
</evidence>